<name>A0ACB8S7U4_9AGAM</name>
<dbReference type="EMBL" id="MU275846">
    <property type="protein sequence ID" value="KAI0052364.1"/>
    <property type="molecule type" value="Genomic_DNA"/>
</dbReference>
<sequence length="1292" mass="135458">MSFLTFRSAKRKAKKISTSVVRRPPPRSFSPDSFHSPYVVEISESGNDTYNLGPQPREDHPLALTSPQVALEFSSEPLFPSDIFVSHTDGEGSDDARRGASRERPAGGSSSGAGSIGASRSWPDGIHEAGNDATDSASNLDLSNAEDDVATKPPRKALKAAPTPIRIPAVSRHAKLQVQRSAGKSAAPSAFPPHLENVDSPVTGDDASAISGFTLAGALAANAFSMQNEPSDTRRSRHVTRKDSATLPIGYWKQSRKSPSEHDGGATSGLDPSIPPLPPLPLRTASLTLDIAMGSSSFGEVALASEPSHADADDAAVRRLARNPATPPLSRTPSSARFFDNEQHPGQRRVSPIAEAPTPSPATPEQTKAPSSSTSSSGPASSTGTNPQRTGASDTSLFLSPNSGGRPSPYSDLSSRSGTDINQVLDNFGSPSIDGKNPLTPERKVSSGSPSPSGTSVRVAAERTSSSRQRGKSSLLEARISNPRRPSMVSVNSILHPSTLLPIGDRRGSTFSASAVASSLEERDTLSAALPSFLGTTHSQHISQLPSFPESANLPSATFSPGIPPSPGQSPAFPPTPDLFDNIIVGDEGQTTNNGMRRPSGALTILADPRDPSSYDIAVGESSSPANTTPSTGTGKQTFPETPDAFSPIFSPNASATASRSASFGPSALRTVSVNRGTRGRSARLVPRVVSRSSSLKSRKRSLKSKSSKASMVDSLAGSEGTASGHAASSTTMSKNVDISSRASGSSAASSATFGVTRQRSASLRRGIPPAPVAIPPPPPPLPPAPRLAPTPTPPPAFPEAPSSVDSAHSGAPPPPYQSVANGPGPTSGPSGSVANRRLQGRPPLPIGPRNRNVSGGPGLGLATTTAGRSRNGSSASLLPQGDSLQRSTAGSVSSRSGPRFQPKGIAYKGYTMEAAKWTFSSEQLQSIVSTAIRQSAEASSIRLLPPQQLNVDVPQEIDRLAAVESELKVKHKLQVRRRETLLSSISAQLEGQEGAYTIRSKLDDVAEVSDNLDQIADDLYTTRDQAAQLDLLMAVHSASALAMALRKLNTSFLKRTAEVQGLRQHIAALEAERDEAWSQAQQVAQDLDDLNESIQDDSADGERRHSRSHSRHSSRVMASRKSSLRASKAGLRSSRSHRGSMASQVATSRMSYMSSAGTPSFTPAEVPPVPRIPLHRNSIGIVTTGLSSHNSGMYNSGFSSTSESHALAQAQMDLYRMLGLPIQEAKDPRTRRSSLSQLTTPSSGRLRGTPTGSPRPVSDGGGHRRTQSLDALEALISDDHQAVLATLHMIG</sequence>
<reference evidence="1" key="1">
    <citation type="submission" date="2021-02" db="EMBL/GenBank/DDBJ databases">
        <authorList>
            <consortium name="DOE Joint Genome Institute"/>
            <person name="Ahrendt S."/>
            <person name="Looney B.P."/>
            <person name="Miyauchi S."/>
            <person name="Morin E."/>
            <person name="Drula E."/>
            <person name="Courty P.E."/>
            <person name="Chicoki N."/>
            <person name="Fauchery L."/>
            <person name="Kohler A."/>
            <person name="Kuo A."/>
            <person name="Labutti K."/>
            <person name="Pangilinan J."/>
            <person name="Lipzen A."/>
            <person name="Riley R."/>
            <person name="Andreopoulos W."/>
            <person name="He G."/>
            <person name="Johnson J."/>
            <person name="Barry K.W."/>
            <person name="Grigoriev I.V."/>
            <person name="Nagy L."/>
            <person name="Hibbett D."/>
            <person name="Henrissat B."/>
            <person name="Matheny P.B."/>
            <person name="Labbe J."/>
            <person name="Martin F."/>
        </authorList>
    </citation>
    <scope>NUCLEOTIDE SEQUENCE</scope>
    <source>
        <strain evidence="1">FP105234-sp</strain>
    </source>
</reference>
<keyword evidence="2" id="KW-1185">Reference proteome</keyword>
<organism evidence="1 2">
    <name type="scientific">Auriscalpium vulgare</name>
    <dbReference type="NCBI Taxonomy" id="40419"/>
    <lineage>
        <taxon>Eukaryota</taxon>
        <taxon>Fungi</taxon>
        <taxon>Dikarya</taxon>
        <taxon>Basidiomycota</taxon>
        <taxon>Agaricomycotina</taxon>
        <taxon>Agaricomycetes</taxon>
        <taxon>Russulales</taxon>
        <taxon>Auriscalpiaceae</taxon>
        <taxon>Auriscalpium</taxon>
    </lineage>
</organism>
<accession>A0ACB8S7U4</accession>
<comment type="caution">
    <text evidence="1">The sequence shown here is derived from an EMBL/GenBank/DDBJ whole genome shotgun (WGS) entry which is preliminary data.</text>
</comment>
<protein>
    <submittedName>
        <fullName evidence="1">Uncharacterized protein</fullName>
    </submittedName>
</protein>
<proteinExistence type="predicted"/>
<dbReference type="Proteomes" id="UP000814033">
    <property type="component" value="Unassembled WGS sequence"/>
</dbReference>
<reference evidence="1" key="2">
    <citation type="journal article" date="2022" name="New Phytol.">
        <title>Evolutionary transition to the ectomycorrhizal habit in the genomes of a hyperdiverse lineage of mushroom-forming fungi.</title>
        <authorList>
            <person name="Looney B."/>
            <person name="Miyauchi S."/>
            <person name="Morin E."/>
            <person name="Drula E."/>
            <person name="Courty P.E."/>
            <person name="Kohler A."/>
            <person name="Kuo A."/>
            <person name="LaButti K."/>
            <person name="Pangilinan J."/>
            <person name="Lipzen A."/>
            <person name="Riley R."/>
            <person name="Andreopoulos W."/>
            <person name="He G."/>
            <person name="Johnson J."/>
            <person name="Nolan M."/>
            <person name="Tritt A."/>
            <person name="Barry K.W."/>
            <person name="Grigoriev I.V."/>
            <person name="Nagy L.G."/>
            <person name="Hibbett D."/>
            <person name="Henrissat B."/>
            <person name="Matheny P.B."/>
            <person name="Labbe J."/>
            <person name="Martin F.M."/>
        </authorList>
    </citation>
    <scope>NUCLEOTIDE SEQUENCE</scope>
    <source>
        <strain evidence="1">FP105234-sp</strain>
    </source>
</reference>
<evidence type="ECO:0000313" key="1">
    <source>
        <dbReference type="EMBL" id="KAI0052364.1"/>
    </source>
</evidence>
<gene>
    <name evidence="1" type="ORF">FA95DRAFT_1389439</name>
</gene>
<evidence type="ECO:0000313" key="2">
    <source>
        <dbReference type="Proteomes" id="UP000814033"/>
    </source>
</evidence>